<organism evidence="3 4">
    <name type="scientific">Ktedonospora formicarum</name>
    <dbReference type="NCBI Taxonomy" id="2778364"/>
    <lineage>
        <taxon>Bacteria</taxon>
        <taxon>Bacillati</taxon>
        <taxon>Chloroflexota</taxon>
        <taxon>Ktedonobacteria</taxon>
        <taxon>Ktedonobacterales</taxon>
        <taxon>Ktedonobacteraceae</taxon>
        <taxon>Ktedonospora</taxon>
    </lineage>
</organism>
<dbReference type="PRINTS" id="PR00420">
    <property type="entry name" value="RNGMNOXGNASE"/>
</dbReference>
<comment type="caution">
    <text evidence="3">The sequence shown here is derived from an EMBL/GenBank/DDBJ whole genome shotgun (WGS) entry which is preliminary data.</text>
</comment>
<dbReference type="SUPFAM" id="SSF54373">
    <property type="entry name" value="FAD-linked reductases, C-terminal domain"/>
    <property type="match status" value="1"/>
</dbReference>
<dbReference type="PANTHER" id="PTHR13847">
    <property type="entry name" value="SARCOSINE DEHYDROGENASE-RELATED"/>
    <property type="match status" value="1"/>
</dbReference>
<dbReference type="GO" id="GO:0016491">
    <property type="term" value="F:oxidoreductase activity"/>
    <property type="evidence" value="ECO:0007669"/>
    <property type="project" value="UniProtKB-KW"/>
</dbReference>
<dbReference type="Proteomes" id="UP000612362">
    <property type="component" value="Unassembled WGS sequence"/>
</dbReference>
<dbReference type="PROSITE" id="PS51257">
    <property type="entry name" value="PROKAR_LIPOPROTEIN"/>
    <property type="match status" value="1"/>
</dbReference>
<evidence type="ECO:0000313" key="3">
    <source>
        <dbReference type="EMBL" id="GHO42607.1"/>
    </source>
</evidence>
<evidence type="ECO:0000313" key="4">
    <source>
        <dbReference type="Proteomes" id="UP000612362"/>
    </source>
</evidence>
<dbReference type="InterPro" id="IPR006076">
    <property type="entry name" value="FAD-dep_OxRdtase"/>
</dbReference>
<name>A0A8J3HXT6_9CHLR</name>
<dbReference type="SUPFAM" id="SSF51905">
    <property type="entry name" value="FAD/NAD(P)-binding domain"/>
    <property type="match status" value="1"/>
</dbReference>
<feature type="domain" description="FAD dependent oxidoreductase" evidence="2">
    <location>
        <begin position="6"/>
        <end position="348"/>
    </location>
</feature>
<evidence type="ECO:0000256" key="1">
    <source>
        <dbReference type="ARBA" id="ARBA00023002"/>
    </source>
</evidence>
<reference evidence="3" key="1">
    <citation type="submission" date="2020-10" db="EMBL/GenBank/DDBJ databases">
        <title>Taxonomic study of unclassified bacteria belonging to the class Ktedonobacteria.</title>
        <authorList>
            <person name="Yabe S."/>
            <person name="Wang C.M."/>
            <person name="Zheng Y."/>
            <person name="Sakai Y."/>
            <person name="Cavaletti L."/>
            <person name="Monciardini P."/>
            <person name="Donadio S."/>
        </authorList>
    </citation>
    <scope>NUCLEOTIDE SEQUENCE</scope>
    <source>
        <strain evidence="3">SOSP1-1</strain>
    </source>
</reference>
<dbReference type="EMBL" id="BNJF01000001">
    <property type="protein sequence ID" value="GHO42607.1"/>
    <property type="molecule type" value="Genomic_DNA"/>
</dbReference>
<sequence>MGKAFDVLIVGAGIVGTACALELARAGLSVGIIERDTIGSGASAAGMGHIVVMDDSPAQLTLTRHSQLLWDELVDQNPARHEYARCGTIWVAADDAEMLEVRRKYELYLTHAIPAEVLDEHQLYELEPHLRPGLAGGLLVPGDSVIYPPRSADWLYQRAHEHGATLLYGNVVRLLADGIQLENDQILQAEQIVIANGVRTIELLPELSIQPRKGHLVITDRYPDLVRHQLVELGYVRNAHATDADTVSFNVQPRPSGQILIGSSRQPGIGTSEVEPHMLSKVLASACAYLPELTHCSCIRTWTGLRAATPDGLPLIGPHPQHPGLWLATGHEGLGITTSLSTAHLLAAQILKRPSDIPTDPYLPARALMEVAHE</sequence>
<dbReference type="RefSeq" id="WP_220192130.1">
    <property type="nucleotide sequence ID" value="NZ_BNJF01000001.1"/>
</dbReference>
<keyword evidence="4" id="KW-1185">Reference proteome</keyword>
<dbReference type="Pfam" id="PF01266">
    <property type="entry name" value="DAO"/>
    <property type="match status" value="1"/>
</dbReference>
<evidence type="ECO:0000259" key="2">
    <source>
        <dbReference type="Pfam" id="PF01266"/>
    </source>
</evidence>
<dbReference type="Gene3D" id="3.30.9.10">
    <property type="entry name" value="D-Amino Acid Oxidase, subunit A, domain 2"/>
    <property type="match status" value="1"/>
</dbReference>
<gene>
    <name evidence="3" type="ORF">KSX_07700</name>
</gene>
<keyword evidence="1" id="KW-0560">Oxidoreductase</keyword>
<dbReference type="Gene3D" id="3.50.50.60">
    <property type="entry name" value="FAD/NAD(P)-binding domain"/>
    <property type="match status" value="1"/>
</dbReference>
<dbReference type="InterPro" id="IPR036188">
    <property type="entry name" value="FAD/NAD-bd_sf"/>
</dbReference>
<protein>
    <submittedName>
        <fullName evidence="3">D-amino acid oxidase</fullName>
    </submittedName>
</protein>
<dbReference type="GO" id="GO:0005737">
    <property type="term" value="C:cytoplasm"/>
    <property type="evidence" value="ECO:0007669"/>
    <property type="project" value="TreeGrafter"/>
</dbReference>
<accession>A0A8J3HXT6</accession>
<dbReference type="PANTHER" id="PTHR13847:SF287">
    <property type="entry name" value="FAD-DEPENDENT OXIDOREDUCTASE DOMAIN-CONTAINING PROTEIN 1"/>
    <property type="match status" value="1"/>
</dbReference>
<dbReference type="AlphaFoldDB" id="A0A8J3HXT6"/>
<proteinExistence type="predicted"/>